<feature type="domain" description="VWFA" evidence="2">
    <location>
        <begin position="299"/>
        <end position="480"/>
    </location>
</feature>
<dbReference type="InterPro" id="IPR002035">
    <property type="entry name" value="VWF_A"/>
</dbReference>
<dbReference type="PANTHER" id="PTHR22588">
    <property type="entry name" value="VWFA DOMAIN-CONTAINING PROTEIN"/>
    <property type="match status" value="1"/>
</dbReference>
<dbReference type="SMART" id="SM00327">
    <property type="entry name" value="VWA"/>
    <property type="match status" value="2"/>
</dbReference>
<evidence type="ECO:0000313" key="3">
    <source>
        <dbReference type="EMBL" id="CAC5383097.1"/>
    </source>
</evidence>
<dbReference type="InterPro" id="IPR016187">
    <property type="entry name" value="CTDL_fold"/>
</dbReference>
<reference evidence="3 4" key="1">
    <citation type="submission" date="2020-06" db="EMBL/GenBank/DDBJ databases">
        <authorList>
            <person name="Li R."/>
            <person name="Bekaert M."/>
        </authorList>
    </citation>
    <scope>NUCLEOTIDE SEQUENCE [LARGE SCALE GENOMIC DNA]</scope>
    <source>
        <strain evidence="4">wild</strain>
    </source>
</reference>
<feature type="domain" description="C-type lectin" evidence="1">
    <location>
        <begin position="1"/>
        <end position="75"/>
    </location>
</feature>
<dbReference type="Gene3D" id="3.40.50.410">
    <property type="entry name" value="von Willebrand factor, type A domain"/>
    <property type="match status" value="2"/>
</dbReference>
<evidence type="ECO:0000259" key="1">
    <source>
        <dbReference type="PROSITE" id="PS50041"/>
    </source>
</evidence>
<dbReference type="PANTHER" id="PTHR22588:SF3">
    <property type="entry name" value="VWFA DOMAIN-CONTAINING PROTEIN"/>
    <property type="match status" value="1"/>
</dbReference>
<dbReference type="AlphaFoldDB" id="A0A6J8BLD0"/>
<dbReference type="InterPro" id="IPR036465">
    <property type="entry name" value="vWFA_dom_sf"/>
</dbReference>
<protein>
    <submittedName>
        <fullName evidence="3">COL6A</fullName>
    </submittedName>
</protein>
<dbReference type="Proteomes" id="UP000507470">
    <property type="component" value="Unassembled WGS sequence"/>
</dbReference>
<keyword evidence="4" id="KW-1185">Reference proteome</keyword>
<evidence type="ECO:0000313" key="4">
    <source>
        <dbReference type="Proteomes" id="UP000507470"/>
    </source>
</evidence>
<dbReference type="InterPro" id="IPR001304">
    <property type="entry name" value="C-type_lectin-like"/>
</dbReference>
<gene>
    <name evidence="3" type="ORF">MCOR_18872</name>
</gene>
<dbReference type="SUPFAM" id="SSF53300">
    <property type="entry name" value="vWA-like"/>
    <property type="match status" value="2"/>
</dbReference>
<dbReference type="SUPFAM" id="SSF56436">
    <property type="entry name" value="C-type lectin-like"/>
    <property type="match status" value="1"/>
</dbReference>
<dbReference type="InterPro" id="IPR052229">
    <property type="entry name" value="Collagen-VI/PIF"/>
</dbReference>
<name>A0A6J8BLD0_MYTCO</name>
<accession>A0A6J8BLD0</accession>
<dbReference type="OrthoDB" id="6132182at2759"/>
<organism evidence="3 4">
    <name type="scientific">Mytilus coruscus</name>
    <name type="common">Sea mussel</name>
    <dbReference type="NCBI Taxonomy" id="42192"/>
    <lineage>
        <taxon>Eukaryota</taxon>
        <taxon>Metazoa</taxon>
        <taxon>Spiralia</taxon>
        <taxon>Lophotrochozoa</taxon>
        <taxon>Mollusca</taxon>
        <taxon>Bivalvia</taxon>
        <taxon>Autobranchia</taxon>
        <taxon>Pteriomorphia</taxon>
        <taxon>Mytilida</taxon>
        <taxon>Mytiloidea</taxon>
        <taxon>Mytilidae</taxon>
        <taxon>Mytilinae</taxon>
        <taxon>Mytilus</taxon>
    </lineage>
</organism>
<evidence type="ECO:0000259" key="2">
    <source>
        <dbReference type="PROSITE" id="PS50234"/>
    </source>
</evidence>
<dbReference type="InterPro" id="IPR016186">
    <property type="entry name" value="C-type_lectin-like/link_sf"/>
</dbReference>
<dbReference type="EMBL" id="CACVKT020003332">
    <property type="protein sequence ID" value="CAC5383097.1"/>
    <property type="molecule type" value="Genomic_DNA"/>
</dbReference>
<dbReference type="PROSITE" id="PS50041">
    <property type="entry name" value="C_TYPE_LECTIN_2"/>
    <property type="match status" value="1"/>
</dbReference>
<proteinExistence type="predicted"/>
<feature type="domain" description="VWFA" evidence="2">
    <location>
        <begin position="87"/>
        <end position="285"/>
    </location>
</feature>
<dbReference type="Pfam" id="PF00092">
    <property type="entry name" value="VWA"/>
    <property type="match status" value="2"/>
</dbReference>
<dbReference type="Gene3D" id="3.10.100.10">
    <property type="entry name" value="Mannose-Binding Protein A, subunit A"/>
    <property type="match status" value="1"/>
</dbReference>
<sequence>MRSEAKNRIGNGWIGINDKCTEGNWIWSDGSPVNETDWQWAKGKPCDSHDNNITCSNETSVDNLYCDGQHRMQWSVCKPDCRPGPADILFMVDASSSTEGHLNRTIYMMTYIVTKLPIGPKDFQIALMKYSYNPTLIFNFAQHTDIQSIISGLNDINVSNGATYTGKALQKADEIIPVCNICNNMAHHKYKLAFRHLLYFYDKTSGSRISVYKYIILIYDGLSTDRMNTISEAKKMRDKRIKIFSVGIGNAVSHEEIVNTAYSEYYAFNHIHLDDIHNQLIQDSIDVSCTVCVRNTEADIIILLDVQNNQSNIEFQYRHKAIEKFLKGLNNDGSNKQVGMVAYSDHADYVFKLSWLNNVDKLIGDANNVDLDTVPIESNLSHTLQFVGVDAFSNSNGGRTSSRKIIMMFSSLTSDNSAEIRDQILDLNKSDIEVIGVATGHDEAILNHYTEILLDPSQLLVISDDLRSDPCVCLKILSAMTSYHICNDNVFQMYP</sequence>
<dbReference type="CDD" id="cd01450">
    <property type="entry name" value="vWFA_subfamily_ECM"/>
    <property type="match status" value="1"/>
</dbReference>
<dbReference type="PROSITE" id="PS50234">
    <property type="entry name" value="VWFA"/>
    <property type="match status" value="2"/>
</dbReference>